<dbReference type="PIRSF" id="PIRSF005917">
    <property type="entry name" value="MTase_YraL"/>
    <property type="match status" value="1"/>
</dbReference>
<evidence type="ECO:0000256" key="2">
    <source>
        <dbReference type="ARBA" id="ARBA00022552"/>
    </source>
</evidence>
<organism evidence="7 8">
    <name type="scientific">Salegentibacter holothuriorum</name>
    <dbReference type="NCBI Taxonomy" id="241145"/>
    <lineage>
        <taxon>Bacteria</taxon>
        <taxon>Pseudomonadati</taxon>
        <taxon>Bacteroidota</taxon>
        <taxon>Flavobacteriia</taxon>
        <taxon>Flavobacteriales</taxon>
        <taxon>Flavobacteriaceae</taxon>
        <taxon>Salegentibacter</taxon>
    </lineage>
</organism>
<reference evidence="8" key="1">
    <citation type="submission" date="2017-02" db="EMBL/GenBank/DDBJ databases">
        <authorList>
            <person name="Varghese N."/>
            <person name="Submissions S."/>
        </authorList>
    </citation>
    <scope>NUCLEOTIDE SEQUENCE [LARGE SCALE GENOMIC DNA]</scope>
    <source>
        <strain evidence="8">DSM 23405</strain>
    </source>
</reference>
<dbReference type="Pfam" id="PF00590">
    <property type="entry name" value="TP_methylase"/>
    <property type="match status" value="1"/>
</dbReference>
<dbReference type="PANTHER" id="PTHR46111">
    <property type="entry name" value="RIBOSOMAL RNA SMALL SUBUNIT METHYLTRANSFERASE I"/>
    <property type="match status" value="1"/>
</dbReference>
<evidence type="ECO:0000256" key="3">
    <source>
        <dbReference type="ARBA" id="ARBA00022603"/>
    </source>
</evidence>
<dbReference type="InterPro" id="IPR008189">
    <property type="entry name" value="rRNA_ssu_MeTfrase_I"/>
</dbReference>
<keyword evidence="3 7" id="KW-0489">Methyltransferase</keyword>
<dbReference type="Gene3D" id="3.30.950.10">
    <property type="entry name" value="Methyltransferase, Cobalt-precorrin-4 Transmethylase, Domain 2"/>
    <property type="match status" value="1"/>
</dbReference>
<keyword evidence="8" id="KW-1185">Reference proteome</keyword>
<accession>A0A1T5B175</accession>
<evidence type="ECO:0000313" key="7">
    <source>
        <dbReference type="EMBL" id="SKB40964.1"/>
    </source>
</evidence>
<dbReference type="PANTHER" id="PTHR46111:SF2">
    <property type="entry name" value="SAM-DEPENDENT METHYLTRANSFERASE"/>
    <property type="match status" value="1"/>
</dbReference>
<evidence type="ECO:0000313" key="8">
    <source>
        <dbReference type="Proteomes" id="UP000190230"/>
    </source>
</evidence>
<dbReference type="InterPro" id="IPR014777">
    <property type="entry name" value="4pyrrole_Mease_sub1"/>
</dbReference>
<dbReference type="CDD" id="cd11649">
    <property type="entry name" value="RsmI_like"/>
    <property type="match status" value="1"/>
</dbReference>
<evidence type="ECO:0000256" key="1">
    <source>
        <dbReference type="ARBA" id="ARBA00022490"/>
    </source>
</evidence>
<name>A0A1T5B175_9FLAO</name>
<dbReference type="OrthoDB" id="7061662at2"/>
<dbReference type="Proteomes" id="UP000190230">
    <property type="component" value="Unassembled WGS sequence"/>
</dbReference>
<protein>
    <submittedName>
        <fullName evidence="7">16S rRNA (Cytidine1402-2'-O)-methyltransferase</fullName>
    </submittedName>
</protein>
<dbReference type="GO" id="GO:0032259">
    <property type="term" value="P:methylation"/>
    <property type="evidence" value="ECO:0007669"/>
    <property type="project" value="UniProtKB-KW"/>
</dbReference>
<dbReference type="SUPFAM" id="SSF53790">
    <property type="entry name" value="Tetrapyrrole methylase"/>
    <property type="match status" value="1"/>
</dbReference>
<proteinExistence type="predicted"/>
<dbReference type="Gene3D" id="3.40.1010.10">
    <property type="entry name" value="Cobalt-precorrin-4 Transmethylase, Domain 1"/>
    <property type="match status" value="1"/>
</dbReference>
<dbReference type="InterPro" id="IPR035996">
    <property type="entry name" value="4pyrrol_Methylase_sf"/>
</dbReference>
<dbReference type="RefSeq" id="WP_079719631.1">
    <property type="nucleotide sequence ID" value="NZ_FUYY01000001.1"/>
</dbReference>
<gene>
    <name evidence="7" type="ORF">SAMN05660776_1044</name>
</gene>
<dbReference type="STRING" id="241145.SAMN05660776_1044"/>
<evidence type="ECO:0000256" key="5">
    <source>
        <dbReference type="ARBA" id="ARBA00022691"/>
    </source>
</evidence>
<dbReference type="InterPro" id="IPR000878">
    <property type="entry name" value="4pyrrol_Mease"/>
</dbReference>
<dbReference type="GO" id="GO:0006364">
    <property type="term" value="P:rRNA processing"/>
    <property type="evidence" value="ECO:0007669"/>
    <property type="project" value="UniProtKB-KW"/>
</dbReference>
<keyword evidence="1" id="KW-0963">Cytoplasm</keyword>
<sequence>MADFKYSGKLYLIPTTMGAANPMQVLPIQVKEIMENLDIYIVENEKTARRHIKQLLSEKQQSILKFFSLNKFTEATEIPYFLNDCKDGKDVGLLSEAGCPGVADPGAEIVKIAHQEGIQVIPLVGPSSILLAMMGSGMNGQRFTFNGYLPIDKKERKKEIKDLERLSSEKQEAQIFIETPYRNNKLLEDFLQLLHPTTRLCVACDLTLPTEYIATKPVSEWSKTKTDLHKRPAIFIFQKEI</sequence>
<keyword evidence="2" id="KW-0698">rRNA processing</keyword>
<evidence type="ECO:0000259" key="6">
    <source>
        <dbReference type="Pfam" id="PF00590"/>
    </source>
</evidence>
<dbReference type="EMBL" id="FUYY01000001">
    <property type="protein sequence ID" value="SKB40964.1"/>
    <property type="molecule type" value="Genomic_DNA"/>
</dbReference>
<dbReference type="InterPro" id="IPR014776">
    <property type="entry name" value="4pyrrole_Mease_sub2"/>
</dbReference>
<evidence type="ECO:0000256" key="4">
    <source>
        <dbReference type="ARBA" id="ARBA00022679"/>
    </source>
</evidence>
<keyword evidence="5" id="KW-0949">S-adenosyl-L-methionine</keyword>
<feature type="domain" description="Tetrapyrrole methylase" evidence="6">
    <location>
        <begin position="26"/>
        <end position="220"/>
    </location>
</feature>
<dbReference type="GO" id="GO:0008168">
    <property type="term" value="F:methyltransferase activity"/>
    <property type="evidence" value="ECO:0007669"/>
    <property type="project" value="UniProtKB-KW"/>
</dbReference>
<keyword evidence="4 7" id="KW-0808">Transferase</keyword>
<dbReference type="AlphaFoldDB" id="A0A1T5B175"/>